<evidence type="ECO:0000313" key="4">
    <source>
        <dbReference type="Proteomes" id="UP001233999"/>
    </source>
</evidence>
<evidence type="ECO:0000259" key="2">
    <source>
        <dbReference type="PROSITE" id="PS50030"/>
    </source>
</evidence>
<keyword evidence="4" id="KW-1185">Reference proteome</keyword>
<feature type="region of interest" description="Disordered" evidence="1">
    <location>
        <begin position="1169"/>
        <end position="1197"/>
    </location>
</feature>
<dbReference type="CDD" id="cd14306">
    <property type="entry name" value="UBA_VP13D"/>
    <property type="match status" value="1"/>
</dbReference>
<gene>
    <name evidence="3" type="ORF">L9F63_000690</name>
</gene>
<dbReference type="SUPFAM" id="SSF46934">
    <property type="entry name" value="UBA-like"/>
    <property type="match status" value="1"/>
</dbReference>
<evidence type="ECO:0000256" key="1">
    <source>
        <dbReference type="SAM" id="MobiDB-lite"/>
    </source>
</evidence>
<reference evidence="3" key="2">
    <citation type="submission" date="2023-05" db="EMBL/GenBank/DDBJ databases">
        <authorList>
            <person name="Fouks B."/>
        </authorList>
    </citation>
    <scope>NUCLEOTIDE SEQUENCE</scope>
    <source>
        <strain evidence="3">Stay&amp;Tobe</strain>
        <tissue evidence="3">Testes</tissue>
    </source>
</reference>
<dbReference type="Gene3D" id="2.80.10.50">
    <property type="match status" value="1"/>
</dbReference>
<dbReference type="InterPro" id="IPR026847">
    <property type="entry name" value="VPS13"/>
</dbReference>
<feature type="non-terminal residue" evidence="3">
    <location>
        <position position="1652"/>
    </location>
</feature>
<comment type="caution">
    <text evidence="3">The sequence shown here is derived from an EMBL/GenBank/DDBJ whole genome shotgun (WGS) entry which is preliminary data.</text>
</comment>
<dbReference type="PROSITE" id="PS50030">
    <property type="entry name" value="UBA"/>
    <property type="match status" value="1"/>
</dbReference>
<dbReference type="GO" id="GO:0006623">
    <property type="term" value="P:protein targeting to vacuole"/>
    <property type="evidence" value="ECO:0007669"/>
    <property type="project" value="TreeGrafter"/>
</dbReference>
<dbReference type="InterPro" id="IPR056747">
    <property type="entry name" value="VPS13-like_M"/>
</dbReference>
<dbReference type="PANTHER" id="PTHR16166:SF141">
    <property type="entry name" value="INTERMEMBRANE LIPID TRANSFER PROTEIN VPS13D"/>
    <property type="match status" value="1"/>
</dbReference>
<dbReference type="InterPro" id="IPR009543">
    <property type="entry name" value="VPS13_VAB"/>
</dbReference>
<feature type="non-terminal residue" evidence="3">
    <location>
        <position position="1"/>
    </location>
</feature>
<dbReference type="Pfam" id="PF25036">
    <property type="entry name" value="VPS13_VAB"/>
    <property type="match status" value="1"/>
</dbReference>
<feature type="domain" description="UBA" evidence="2">
    <location>
        <begin position="224"/>
        <end position="270"/>
    </location>
</feature>
<name>A0AAD8ALZ6_DIPPU</name>
<dbReference type="InterPro" id="IPR035992">
    <property type="entry name" value="Ricin_B-like_lectins"/>
</dbReference>
<dbReference type="InterPro" id="IPR041969">
    <property type="entry name" value="VP13D_UBA"/>
</dbReference>
<dbReference type="SMART" id="SM00165">
    <property type="entry name" value="UBA"/>
    <property type="match status" value="1"/>
</dbReference>
<evidence type="ECO:0000313" key="3">
    <source>
        <dbReference type="EMBL" id="KAJ9601170.1"/>
    </source>
</evidence>
<dbReference type="InterPro" id="IPR009060">
    <property type="entry name" value="UBA-like_sf"/>
</dbReference>
<protein>
    <recommendedName>
        <fullName evidence="2">UBA domain-containing protein</fullName>
    </recommendedName>
</protein>
<dbReference type="CDD" id="cd23453">
    <property type="entry name" value="beta-trefoil_Ricin_VPS13D"/>
    <property type="match status" value="1"/>
</dbReference>
<dbReference type="Gene3D" id="1.10.8.10">
    <property type="entry name" value="DNA helicase RuvA subunit, C-terminal domain"/>
    <property type="match status" value="1"/>
</dbReference>
<reference evidence="3" key="1">
    <citation type="journal article" date="2023" name="IScience">
        <title>Live-bearing cockroach genome reveals convergent evolutionary mechanisms linked to viviparity in insects and beyond.</title>
        <authorList>
            <person name="Fouks B."/>
            <person name="Harrison M.C."/>
            <person name="Mikhailova A.A."/>
            <person name="Marchal E."/>
            <person name="English S."/>
            <person name="Carruthers M."/>
            <person name="Jennings E.C."/>
            <person name="Chiamaka E.L."/>
            <person name="Frigard R.A."/>
            <person name="Pippel M."/>
            <person name="Attardo G.M."/>
            <person name="Benoit J.B."/>
            <person name="Bornberg-Bauer E."/>
            <person name="Tobe S.S."/>
        </authorList>
    </citation>
    <scope>NUCLEOTIDE SEQUENCE</scope>
    <source>
        <strain evidence="3">Stay&amp;Tobe</strain>
    </source>
</reference>
<dbReference type="Pfam" id="PF25033">
    <property type="entry name" value="VPS13_M"/>
    <property type="match status" value="1"/>
</dbReference>
<dbReference type="PANTHER" id="PTHR16166">
    <property type="entry name" value="VACUOLAR PROTEIN SORTING-ASSOCIATED PROTEIN VPS13"/>
    <property type="match status" value="1"/>
</dbReference>
<dbReference type="SUPFAM" id="SSF50370">
    <property type="entry name" value="Ricin B-like lectins"/>
    <property type="match status" value="1"/>
</dbReference>
<dbReference type="EMBL" id="JASPKZ010000033">
    <property type="protein sequence ID" value="KAJ9601170.1"/>
    <property type="molecule type" value="Genomic_DNA"/>
</dbReference>
<dbReference type="GO" id="GO:0045053">
    <property type="term" value="P:protein retention in Golgi apparatus"/>
    <property type="evidence" value="ECO:0007669"/>
    <property type="project" value="TreeGrafter"/>
</dbReference>
<dbReference type="Proteomes" id="UP001233999">
    <property type="component" value="Unassembled WGS sequence"/>
</dbReference>
<organism evidence="3 4">
    <name type="scientific">Diploptera punctata</name>
    <name type="common">Pacific beetle cockroach</name>
    <dbReference type="NCBI Taxonomy" id="6984"/>
    <lineage>
        <taxon>Eukaryota</taxon>
        <taxon>Metazoa</taxon>
        <taxon>Ecdysozoa</taxon>
        <taxon>Arthropoda</taxon>
        <taxon>Hexapoda</taxon>
        <taxon>Insecta</taxon>
        <taxon>Pterygota</taxon>
        <taxon>Neoptera</taxon>
        <taxon>Polyneoptera</taxon>
        <taxon>Dictyoptera</taxon>
        <taxon>Blattodea</taxon>
        <taxon>Blaberoidea</taxon>
        <taxon>Blaberidae</taxon>
        <taxon>Diplopterinae</taxon>
        <taxon>Diploptera</taxon>
    </lineage>
</organism>
<sequence>APVNRRSNVFTNILQPIHHYTSTELVQAEVHHRKRRDFSKFTILLNNMRLMAILDWWEAVRDFIMENVDNPHGEENNKPAAGVKGRTVLNVTDEIPYELKLNITDSEVVVVEDTSQWDTNAVILKSTTVVSYRPQLADKPLSCNLNHCEMFSCILGMEDDTALSIIDPVTVNIEVTRRLSNRVLEVQLQHELNIRLSYHDVRMFIQMLNSLPKQTLWARSHDMEQDEQPANVRSQVKKLSALGFHPDDCVAALEKCNGHLDDAALWLTQHADLADTAVRGRDFTDDNSILSFRTIEVKASHICVCVIDDCRDSDVPLLELSLSQLALEQELDGVGSAHCVLASDYYNRVLSGWEPFIEPWRCDVKWEHGLSTDLTHNRLLVHISAEDVLNINITNTLVDLYHMVKENWTQDYYNQTPRDSYRGDKLVGSPPGYRRRSPFVPFAIRNDTGSKLWFTTLITSPDSISGSMIGASESMLQQDETWVLVAPGNTVPFSFEGRDKARHRDTHKLRIHQVGVKVDSWKAVGPVSVDKVGVYFRHASAQLQYKSNLNLPNARIVFEVTLEGSARKLVTVRSALMLKNSLQEVMELKLENTLIHPGVTGTKCIQIQPGSVLPVPLSYVMSYLWVRPIDRSQPAGHGYVFCNKPITWSHVLRPGETVEEVCMCISNRDQSYRFCAAVHRDNFPPDRLSLNKWIQPAHTIVLISPITIVNLLPYDLHYAVKNAPGSAGRIKPGQSAALTQVDVEKVVELCFHLENFPRAGVLVIPEGASSFGSVVRLHDLQGRRLFLHGNVTCHRGLGVRVQLTAPFWIINKTGLPLVFRQEGVPTETAAGQFEEHEVARMVAPLLFSFADHEASPTVMARVGNGVHPEGIPQWCQHFHLHKGLQERRLRVSLRDSRPDIMYVIGIDVRPGRGRYRATNIVTLSPRFQLHNKSTYQLQFAQRCFATTLNDPGAQATYLKAVPDCCLPFHWPRLDKEQLLCVRLLDVPSSLWSGGFLIDTNNSLHINVRDISGKMHFLRVEVVLQGATYFIVFTDADTIPPPIRLDNYSEVPLQFHQSCVTTESLKCTVRPHSSVAYAWDEPTLAHIITLLAPGGASASYDLKSLGEDREAPGLTYENFIYIAFTGTFKSQDLSSASSYNPLDVESQQLVLDVPEGSRVVLSRKEKGARSQLWRMTGDGQLQHEGSSPPRDPRSKNNAHSDDKILVLDIAGPAPQPTQYVSLVLRRPDKRRKSTQTWHFTEDGRLCCAHNNMCVQAKDGFFGLHQGSEAVLGPPQPVCHQLTNTGVPLEQAVVRQRLRPGSGFLAVKIMTDGPTSVLHISDLKDKQTYIMKEERDWTQVTMSHLPALVHEGASRDCRELQVMVELPGGVGVSLVSSNPAEELLFAQLTGITMDLASSSLQQKLSLLVKDIQCDNQLFEAQCPVVVYVTSPSARSRDGDSQRNLPALRIAAERTPSLNSNVATYKHLIVTMKNLSISIEERLLLKLFLFAGFGRLPPEQEGAEESDFEVQRILTEVTSVHAKKYYFGLLKLEPGNVKLSVMTSNKLPLQLQAIKRKFGLTLIKFEDASVDLKPFVKNHAFESSKFFLHSILKHYKDELKWQAAIILGSVDFLGSPLGFVNDVTEGVSGLLFEGNVQALVQNVTHGLSNSAAKVT</sequence>
<dbReference type="InterPro" id="IPR015940">
    <property type="entry name" value="UBA"/>
</dbReference>
<proteinExistence type="predicted"/>
<accession>A0AAD8ALZ6</accession>
<dbReference type="GO" id="GO:0007005">
    <property type="term" value="P:mitochondrion organization"/>
    <property type="evidence" value="ECO:0007669"/>
    <property type="project" value="TreeGrafter"/>
</dbReference>